<organism evidence="8 9">
    <name type="scientific">Coemansia spiralis</name>
    <dbReference type="NCBI Taxonomy" id="417178"/>
    <lineage>
        <taxon>Eukaryota</taxon>
        <taxon>Fungi</taxon>
        <taxon>Fungi incertae sedis</taxon>
        <taxon>Zoopagomycota</taxon>
        <taxon>Kickxellomycotina</taxon>
        <taxon>Kickxellomycetes</taxon>
        <taxon>Kickxellales</taxon>
        <taxon>Kickxellaceae</taxon>
        <taxon>Coemansia</taxon>
    </lineage>
</organism>
<keyword evidence="2" id="KW-1003">Cell membrane</keyword>
<keyword evidence="4 6" id="KW-1133">Transmembrane helix</keyword>
<protein>
    <recommendedName>
        <fullName evidence="7">DUF202 domain-containing protein</fullName>
    </recommendedName>
</protein>
<evidence type="ECO:0000313" key="8">
    <source>
        <dbReference type="EMBL" id="KAJ2674010.1"/>
    </source>
</evidence>
<reference evidence="8" key="1">
    <citation type="submission" date="2022-07" db="EMBL/GenBank/DDBJ databases">
        <title>Phylogenomic reconstructions and comparative analyses of Kickxellomycotina fungi.</title>
        <authorList>
            <person name="Reynolds N.K."/>
            <person name="Stajich J.E."/>
            <person name="Barry K."/>
            <person name="Grigoriev I.V."/>
            <person name="Crous P."/>
            <person name="Smith M.E."/>
        </authorList>
    </citation>
    <scope>NUCLEOTIDE SEQUENCE</scope>
    <source>
        <strain evidence="8">NRRL 3115</strain>
    </source>
</reference>
<feature type="transmembrane region" description="Helical" evidence="6">
    <location>
        <begin position="88"/>
        <end position="107"/>
    </location>
</feature>
<dbReference type="AlphaFoldDB" id="A0A9W8G4F5"/>
<evidence type="ECO:0000313" key="9">
    <source>
        <dbReference type="Proteomes" id="UP001151518"/>
    </source>
</evidence>
<dbReference type="OrthoDB" id="5525680at2759"/>
<keyword evidence="3 6" id="KW-0812">Transmembrane</keyword>
<evidence type="ECO:0000256" key="1">
    <source>
        <dbReference type="ARBA" id="ARBA00004651"/>
    </source>
</evidence>
<proteinExistence type="predicted"/>
<keyword evidence="5 6" id="KW-0472">Membrane</keyword>
<dbReference type="EMBL" id="JANBTW010000061">
    <property type="protein sequence ID" value="KAJ2674010.1"/>
    <property type="molecule type" value="Genomic_DNA"/>
</dbReference>
<comment type="subcellular location">
    <subcellularLocation>
        <location evidence="1">Cell membrane</location>
        <topology evidence="1">Multi-pass membrane protein</topology>
    </subcellularLocation>
</comment>
<dbReference type="InterPro" id="IPR052053">
    <property type="entry name" value="IM_YidH-like"/>
</dbReference>
<dbReference type="Proteomes" id="UP001151518">
    <property type="component" value="Unassembled WGS sequence"/>
</dbReference>
<evidence type="ECO:0000256" key="3">
    <source>
        <dbReference type="ARBA" id="ARBA00022692"/>
    </source>
</evidence>
<feature type="transmembrane region" description="Helical" evidence="6">
    <location>
        <begin position="138"/>
        <end position="159"/>
    </location>
</feature>
<evidence type="ECO:0000256" key="6">
    <source>
        <dbReference type="SAM" id="Phobius"/>
    </source>
</evidence>
<comment type="caution">
    <text evidence="8">The sequence shown here is derived from an EMBL/GenBank/DDBJ whole genome shotgun (WGS) entry which is preliminary data.</text>
</comment>
<evidence type="ECO:0000256" key="2">
    <source>
        <dbReference type="ARBA" id="ARBA00022475"/>
    </source>
</evidence>
<dbReference type="PANTHER" id="PTHR34187">
    <property type="entry name" value="FGR18P"/>
    <property type="match status" value="1"/>
</dbReference>
<dbReference type="GO" id="GO:0005886">
    <property type="term" value="C:plasma membrane"/>
    <property type="evidence" value="ECO:0007669"/>
    <property type="project" value="UniProtKB-SubCell"/>
</dbReference>
<feature type="transmembrane region" description="Helical" evidence="6">
    <location>
        <begin position="179"/>
        <end position="202"/>
    </location>
</feature>
<dbReference type="PANTHER" id="PTHR34187:SF2">
    <property type="entry name" value="DUF202 DOMAIN-CONTAINING PROTEIN"/>
    <property type="match status" value="1"/>
</dbReference>
<dbReference type="Pfam" id="PF02656">
    <property type="entry name" value="DUF202"/>
    <property type="match status" value="1"/>
</dbReference>
<name>A0A9W8G4F5_9FUNG</name>
<gene>
    <name evidence="8" type="ORF">GGI25_004495</name>
</gene>
<dbReference type="InterPro" id="IPR003807">
    <property type="entry name" value="DUF202"/>
</dbReference>
<sequence>MPNEHDSRNNGPTARVYAESNLLLRPDTPASTYTSSAGYSSDGSGIEVQGYGSIPRRRLSRAYTLHVPSEIENKGSTARDFYAAERNYLSWVRLSLALASTGAAVLTDFRYPGRKKPEYPSFLSPARWLNAIEAKHHWLTSLCLQFLAAFTLVTTFVVFYHTHSQLAVAKRPLLWSRMLVVSMTLAIAVAVVAAAASTLYYFTSWT</sequence>
<evidence type="ECO:0000256" key="4">
    <source>
        <dbReference type="ARBA" id="ARBA00022989"/>
    </source>
</evidence>
<evidence type="ECO:0000259" key="7">
    <source>
        <dbReference type="Pfam" id="PF02656"/>
    </source>
</evidence>
<evidence type="ECO:0000256" key="5">
    <source>
        <dbReference type="ARBA" id="ARBA00023136"/>
    </source>
</evidence>
<feature type="domain" description="DUF202" evidence="7">
    <location>
        <begin position="79"/>
        <end position="163"/>
    </location>
</feature>
<accession>A0A9W8G4F5</accession>